<dbReference type="Pfam" id="PF04149">
    <property type="entry name" value="DUF397"/>
    <property type="match status" value="1"/>
</dbReference>
<gene>
    <name evidence="2" type="ORF">K1Y72_21085</name>
</gene>
<organism evidence="2 3">
    <name type="scientific">Actinomadura parmotrematis</name>
    <dbReference type="NCBI Taxonomy" id="2864039"/>
    <lineage>
        <taxon>Bacteria</taxon>
        <taxon>Bacillati</taxon>
        <taxon>Actinomycetota</taxon>
        <taxon>Actinomycetes</taxon>
        <taxon>Streptosporangiales</taxon>
        <taxon>Thermomonosporaceae</taxon>
        <taxon>Actinomadura</taxon>
    </lineage>
</organism>
<protein>
    <submittedName>
        <fullName evidence="2">DUF397 domain-containing protein</fullName>
    </submittedName>
</protein>
<name>A0ABS7FX42_9ACTN</name>
<proteinExistence type="predicted"/>
<dbReference type="InterPro" id="IPR007278">
    <property type="entry name" value="DUF397"/>
</dbReference>
<sequence>MIPSDPCWRKSSRSMGTNDDCVEVAALATAHAVRDSKNPTGPTLTLPHPAWRALLHHIKQGRHDL</sequence>
<keyword evidence="3" id="KW-1185">Reference proteome</keyword>
<evidence type="ECO:0000259" key="1">
    <source>
        <dbReference type="Pfam" id="PF04149"/>
    </source>
</evidence>
<accession>A0ABS7FX42</accession>
<dbReference type="RefSeq" id="WP_220168120.1">
    <property type="nucleotide sequence ID" value="NZ_JAIBOA010000013.1"/>
</dbReference>
<dbReference type="Proteomes" id="UP000774570">
    <property type="component" value="Unassembled WGS sequence"/>
</dbReference>
<reference evidence="2 3" key="1">
    <citation type="submission" date="2021-07" db="EMBL/GenBank/DDBJ databases">
        <title>Actinomadura sp. PM05-2 isolated from lichen.</title>
        <authorList>
            <person name="Somphong A."/>
            <person name="Phongsopitanun W."/>
            <person name="Tanasupawat S."/>
            <person name="Peongsungnone V."/>
        </authorList>
    </citation>
    <scope>NUCLEOTIDE SEQUENCE [LARGE SCALE GENOMIC DNA]</scope>
    <source>
        <strain evidence="2 3">PM05-2</strain>
    </source>
</reference>
<comment type="caution">
    <text evidence="2">The sequence shown here is derived from an EMBL/GenBank/DDBJ whole genome shotgun (WGS) entry which is preliminary data.</text>
</comment>
<dbReference type="EMBL" id="JAIBOA010000013">
    <property type="protein sequence ID" value="MBW8484891.1"/>
    <property type="molecule type" value="Genomic_DNA"/>
</dbReference>
<feature type="domain" description="DUF397" evidence="1">
    <location>
        <begin position="8"/>
        <end position="59"/>
    </location>
</feature>
<evidence type="ECO:0000313" key="2">
    <source>
        <dbReference type="EMBL" id="MBW8484891.1"/>
    </source>
</evidence>
<evidence type="ECO:0000313" key="3">
    <source>
        <dbReference type="Proteomes" id="UP000774570"/>
    </source>
</evidence>